<dbReference type="NCBIfam" id="NF038403">
    <property type="entry name" value="perm_prefix_1"/>
    <property type="match status" value="1"/>
</dbReference>
<feature type="transmembrane region" description="Helical" evidence="7">
    <location>
        <begin position="842"/>
        <end position="865"/>
    </location>
</feature>
<evidence type="ECO:0000256" key="7">
    <source>
        <dbReference type="SAM" id="Phobius"/>
    </source>
</evidence>
<evidence type="ECO:0000256" key="1">
    <source>
        <dbReference type="ARBA" id="ARBA00004651"/>
    </source>
</evidence>
<evidence type="ECO:0000256" key="2">
    <source>
        <dbReference type="ARBA" id="ARBA00022475"/>
    </source>
</evidence>
<dbReference type="RefSeq" id="WP_186745364.1">
    <property type="nucleotide sequence ID" value="NZ_CP060394.1"/>
</dbReference>
<evidence type="ECO:0000256" key="4">
    <source>
        <dbReference type="ARBA" id="ARBA00022989"/>
    </source>
</evidence>
<dbReference type="PANTHER" id="PTHR30572:SF4">
    <property type="entry name" value="ABC TRANSPORTER PERMEASE YTRF"/>
    <property type="match status" value="1"/>
</dbReference>
<keyword evidence="11" id="KW-1185">Reference proteome</keyword>
<feature type="transmembrane region" description="Helical" evidence="7">
    <location>
        <begin position="530"/>
        <end position="549"/>
    </location>
</feature>
<evidence type="ECO:0000259" key="8">
    <source>
        <dbReference type="Pfam" id="PF02687"/>
    </source>
</evidence>
<evidence type="ECO:0000256" key="5">
    <source>
        <dbReference type="ARBA" id="ARBA00023136"/>
    </source>
</evidence>
<feature type="transmembrane region" description="Helical" evidence="7">
    <location>
        <begin position="437"/>
        <end position="455"/>
    </location>
</feature>
<organism evidence="10 11">
    <name type="scientific">Alloacidobacterium dinghuense</name>
    <dbReference type="NCBI Taxonomy" id="2763107"/>
    <lineage>
        <taxon>Bacteria</taxon>
        <taxon>Pseudomonadati</taxon>
        <taxon>Acidobacteriota</taxon>
        <taxon>Terriglobia</taxon>
        <taxon>Terriglobales</taxon>
        <taxon>Acidobacteriaceae</taxon>
        <taxon>Alloacidobacterium</taxon>
    </lineage>
</organism>
<dbReference type="InterPro" id="IPR025857">
    <property type="entry name" value="MacB_PCD"/>
</dbReference>
<dbReference type="Proteomes" id="UP000515312">
    <property type="component" value="Chromosome"/>
</dbReference>
<accession>A0A7G8BMH4</accession>
<dbReference type="KEGG" id="adin:H7849_07435"/>
<keyword evidence="5 7" id="KW-0472">Membrane</keyword>
<evidence type="ECO:0000256" key="3">
    <source>
        <dbReference type="ARBA" id="ARBA00022692"/>
    </source>
</evidence>
<feature type="transmembrane region" description="Helical" evidence="7">
    <location>
        <begin position="475"/>
        <end position="496"/>
    </location>
</feature>
<feature type="transmembrane region" description="Helical" evidence="7">
    <location>
        <begin position="382"/>
        <end position="405"/>
    </location>
</feature>
<dbReference type="EMBL" id="CP060394">
    <property type="protein sequence ID" value="QNI33744.1"/>
    <property type="molecule type" value="Genomic_DNA"/>
</dbReference>
<keyword evidence="4 7" id="KW-1133">Transmembrane helix</keyword>
<feature type="transmembrane region" description="Helical" evidence="7">
    <location>
        <begin position="877"/>
        <end position="899"/>
    </location>
</feature>
<name>A0A7G8BMH4_9BACT</name>
<dbReference type="InterPro" id="IPR003838">
    <property type="entry name" value="ABC3_permease_C"/>
</dbReference>
<evidence type="ECO:0000313" key="11">
    <source>
        <dbReference type="Proteomes" id="UP000515312"/>
    </source>
</evidence>
<sequence>MRLVHRIATWWKAVTRPEQLNSEMEDELAFHIEAYANDLMRSGLPREEAFRRARAELGGLAAQKENCRAAWGTRAWDELRADLRYAIRMLAKSPSFTTIAICSLALGIGANTIIFTVTKSILLDRLAVPHPEELRLFALTQGDKGVVHGSWGYYDETPSGKTLITSFSYPVYQQLRQHNHVLQDIFAFKNYGRMTATIDNKAEVITSQMVSGNYYRDLGVRPLLGRSIVETDDGAVGSGPVMLISYGYWSRRFGRSPNVIGKKIEVNSTPMTIIGVNPPDFTGVYEVQSSPDIFLPFSMQPIVAPKFSASLLTDRNLWWVMMMGRLKLGISPETARAALDVDLSDAVRATMTVGKNDEIPRLELQDGRRGQNEIGGELGKPVYVLTSLAAFVLLLACANLANLLLARASSRQREMSVRLALGAGRARILRQMLTESLLLSLAGGVAGLLLGYYARNAIPHLLSSSWEAPAINAKFNWMIFAFTAAISIFTGLLFGLAPAWQATRTQVSSGLKDNAQMATQRKRNVTGKTLVVIQVTLSMLLLVGAGLFVRTLTNLNNTHMGFSPDHIVLFDLQLPPTRYPNGKGVPLYHQMEEKLTALQGVDSVAPLQVPLISHNISGHSFDPDDQPSTTNSQHVSFNAVGQHFFSTFNIPIIAGRGFNERDTETSSKVAVINQTLANKFFPKISPVGRTFRTGDPAHPQRVVIIGICQDAKYDDLRRDAPPTFYALYRQQEDAEFMTFAVHTHMKPEAIVPSLRSTVASVDKDLPLQDIRTQNEQIEDTTRQERIFASLTSGFGILALVLACIGIYGIMAYTVARRTNEIGIRMALGAQAGRVLRMILREASWMAIVGIVVGLSAAVAMGRLIASMLFGLKPYDPLTLGMAALLLALVALAASLVPAWRAAHVDPIRALRHE</sequence>
<comment type="subcellular location">
    <subcellularLocation>
        <location evidence="1">Cell membrane</location>
        <topology evidence="1">Multi-pass membrane protein</topology>
    </subcellularLocation>
</comment>
<keyword evidence="2" id="KW-1003">Cell membrane</keyword>
<evidence type="ECO:0000313" key="10">
    <source>
        <dbReference type="EMBL" id="QNI33744.1"/>
    </source>
</evidence>
<feature type="domain" description="MacB-like periplasmic core" evidence="9">
    <location>
        <begin position="97"/>
        <end position="339"/>
    </location>
</feature>
<reference evidence="10 11" key="1">
    <citation type="submission" date="2020-08" db="EMBL/GenBank/DDBJ databases">
        <title>Edaphobacter telluris sp. nov. and Acidobacterium dinghuensis sp. nov., two acidobacteria isolated from forest soil.</title>
        <authorList>
            <person name="Fu J."/>
            <person name="Qiu L."/>
        </authorList>
    </citation>
    <scope>NUCLEOTIDE SEQUENCE [LARGE SCALE GENOMIC DNA]</scope>
    <source>
        <strain evidence="10">4Y35</strain>
    </source>
</reference>
<gene>
    <name evidence="10" type="ORF">H7849_07435</name>
</gene>
<evidence type="ECO:0000256" key="6">
    <source>
        <dbReference type="ARBA" id="ARBA00038076"/>
    </source>
</evidence>
<dbReference type="InterPro" id="IPR017800">
    <property type="entry name" value="ADOP"/>
</dbReference>
<feature type="transmembrane region" description="Helical" evidence="7">
    <location>
        <begin position="794"/>
        <end position="815"/>
    </location>
</feature>
<dbReference type="PANTHER" id="PTHR30572">
    <property type="entry name" value="MEMBRANE COMPONENT OF TRANSPORTER-RELATED"/>
    <property type="match status" value="1"/>
</dbReference>
<proteinExistence type="inferred from homology"/>
<evidence type="ECO:0000259" key="9">
    <source>
        <dbReference type="Pfam" id="PF12704"/>
    </source>
</evidence>
<dbReference type="InterPro" id="IPR047928">
    <property type="entry name" value="Perm_prefix_1"/>
</dbReference>
<keyword evidence="3 7" id="KW-0812">Transmembrane</keyword>
<protein>
    <submittedName>
        <fullName evidence="10">ABC transporter permease</fullName>
    </submittedName>
</protein>
<dbReference type="GO" id="GO:0022857">
    <property type="term" value="F:transmembrane transporter activity"/>
    <property type="evidence" value="ECO:0007669"/>
    <property type="project" value="TreeGrafter"/>
</dbReference>
<feature type="domain" description="ABC3 transporter permease C-terminal" evidence="8">
    <location>
        <begin position="794"/>
        <end position="906"/>
    </location>
</feature>
<feature type="domain" description="MacB-like periplasmic core" evidence="9">
    <location>
        <begin position="532"/>
        <end position="712"/>
    </location>
</feature>
<dbReference type="AlphaFoldDB" id="A0A7G8BMH4"/>
<dbReference type="NCBIfam" id="TIGR03434">
    <property type="entry name" value="ADOP"/>
    <property type="match status" value="1"/>
</dbReference>
<dbReference type="Pfam" id="PF12704">
    <property type="entry name" value="MacB_PCD"/>
    <property type="match status" value="2"/>
</dbReference>
<feature type="domain" description="ABC3 transporter permease C-terminal" evidence="8">
    <location>
        <begin position="388"/>
        <end position="506"/>
    </location>
</feature>
<feature type="transmembrane region" description="Helical" evidence="7">
    <location>
        <begin position="96"/>
        <end position="117"/>
    </location>
</feature>
<dbReference type="InterPro" id="IPR050250">
    <property type="entry name" value="Macrolide_Exporter_MacB"/>
</dbReference>
<dbReference type="GO" id="GO:0005886">
    <property type="term" value="C:plasma membrane"/>
    <property type="evidence" value="ECO:0007669"/>
    <property type="project" value="UniProtKB-SubCell"/>
</dbReference>
<dbReference type="Pfam" id="PF02687">
    <property type="entry name" value="FtsX"/>
    <property type="match status" value="2"/>
</dbReference>
<comment type="similarity">
    <text evidence="6">Belongs to the ABC-4 integral membrane protein family.</text>
</comment>